<dbReference type="AlphaFoldDB" id="A0A1S1RFW9"/>
<gene>
    <name evidence="1" type="ORF">BBK14_10125</name>
</gene>
<evidence type="ECO:0000313" key="2">
    <source>
        <dbReference type="Proteomes" id="UP000179769"/>
    </source>
</evidence>
<name>A0A1S1RFW9_9ACTN</name>
<organism evidence="1 2">
    <name type="scientific">Parafrankia soli</name>
    <dbReference type="NCBI Taxonomy" id="2599596"/>
    <lineage>
        <taxon>Bacteria</taxon>
        <taxon>Bacillati</taxon>
        <taxon>Actinomycetota</taxon>
        <taxon>Actinomycetes</taxon>
        <taxon>Frankiales</taxon>
        <taxon>Frankiaceae</taxon>
        <taxon>Parafrankia</taxon>
    </lineage>
</organism>
<keyword evidence="2" id="KW-1185">Reference proteome</keyword>
<sequence>MALRLHDFSGSGSAVGLMASTTWRQQLMKSVGFVADHGNQLPFASQESRMIEFWRPNAFSVLRSSASTKHMRR</sequence>
<dbReference type="Proteomes" id="UP000179769">
    <property type="component" value="Unassembled WGS sequence"/>
</dbReference>
<accession>A0A1S1RFW9</accession>
<dbReference type="EMBL" id="MAXA01000014">
    <property type="protein sequence ID" value="OHV45100.1"/>
    <property type="molecule type" value="Genomic_DNA"/>
</dbReference>
<proteinExistence type="predicted"/>
<protein>
    <submittedName>
        <fullName evidence="1">Uncharacterized protein</fullName>
    </submittedName>
</protein>
<comment type="caution">
    <text evidence="1">The sequence shown here is derived from an EMBL/GenBank/DDBJ whole genome shotgun (WGS) entry which is preliminary data.</text>
</comment>
<reference evidence="2" key="1">
    <citation type="submission" date="2016-07" db="EMBL/GenBank/DDBJ databases">
        <title>Frankia sp. NRRL B-16219 Genome sequencing.</title>
        <authorList>
            <person name="Ghodhbane-Gtari F."/>
            <person name="Swanson E."/>
            <person name="Gueddou A."/>
            <person name="Louati M."/>
            <person name="Nouioui I."/>
            <person name="Hezbri K."/>
            <person name="Abebe-Akele F."/>
            <person name="Simpson S."/>
            <person name="Morris K."/>
            <person name="Thomas K."/>
            <person name="Gtari M."/>
            <person name="Tisa L.S."/>
        </authorList>
    </citation>
    <scope>NUCLEOTIDE SEQUENCE [LARGE SCALE GENOMIC DNA]</scope>
    <source>
        <strain evidence="2">NRRL B-16219</strain>
    </source>
</reference>
<evidence type="ECO:0000313" key="1">
    <source>
        <dbReference type="EMBL" id="OHV45100.1"/>
    </source>
</evidence>